<proteinExistence type="predicted"/>
<dbReference type="GO" id="GO:0003676">
    <property type="term" value="F:nucleic acid binding"/>
    <property type="evidence" value="ECO:0007669"/>
    <property type="project" value="InterPro"/>
</dbReference>
<feature type="region of interest" description="Disordered" evidence="4">
    <location>
        <begin position="730"/>
        <end position="756"/>
    </location>
</feature>
<evidence type="ECO:0000256" key="3">
    <source>
        <dbReference type="SAM" id="Coils"/>
    </source>
</evidence>
<feature type="region of interest" description="Disordered" evidence="4">
    <location>
        <begin position="919"/>
        <end position="940"/>
    </location>
</feature>
<organism evidence="7 8">
    <name type="scientific">Elysia marginata</name>
    <dbReference type="NCBI Taxonomy" id="1093978"/>
    <lineage>
        <taxon>Eukaryota</taxon>
        <taxon>Metazoa</taxon>
        <taxon>Spiralia</taxon>
        <taxon>Lophotrochozoa</taxon>
        <taxon>Mollusca</taxon>
        <taxon>Gastropoda</taxon>
        <taxon>Heterobranchia</taxon>
        <taxon>Euthyneura</taxon>
        <taxon>Panpulmonata</taxon>
        <taxon>Sacoglossa</taxon>
        <taxon>Placobranchoidea</taxon>
        <taxon>Plakobranchidae</taxon>
        <taxon>Elysia</taxon>
    </lineage>
</organism>
<keyword evidence="3" id="KW-0175">Coiled coil</keyword>
<feature type="region of interest" description="Disordered" evidence="4">
    <location>
        <begin position="777"/>
        <end position="855"/>
    </location>
</feature>
<evidence type="ECO:0000259" key="5">
    <source>
        <dbReference type="PROSITE" id="PS51192"/>
    </source>
</evidence>
<dbReference type="PANTHER" id="PTHR14074">
    <property type="entry name" value="HELICASE WITH DEATH DOMAIN-RELATED"/>
    <property type="match status" value="1"/>
</dbReference>
<dbReference type="InterPro" id="IPR001650">
    <property type="entry name" value="Helicase_C-like"/>
</dbReference>
<gene>
    <name evidence="7" type="ORF">ElyMa_004207300</name>
</gene>
<dbReference type="GO" id="GO:0004386">
    <property type="term" value="F:helicase activity"/>
    <property type="evidence" value="ECO:0007669"/>
    <property type="project" value="UniProtKB-KW"/>
</dbReference>
<dbReference type="Gene3D" id="1.20.1320.30">
    <property type="match status" value="1"/>
</dbReference>
<dbReference type="EMBL" id="BMAT01008510">
    <property type="protein sequence ID" value="GFR86782.1"/>
    <property type="molecule type" value="Genomic_DNA"/>
</dbReference>
<dbReference type="Pfam" id="PF00271">
    <property type="entry name" value="Helicase_C"/>
    <property type="match status" value="1"/>
</dbReference>
<comment type="caution">
    <text evidence="7">The sequence shown here is derived from an EMBL/GenBank/DDBJ whole genome shotgun (WGS) entry which is preliminary data.</text>
</comment>
<feature type="compositionally biased region" description="Polar residues" evidence="4">
    <location>
        <begin position="824"/>
        <end position="840"/>
    </location>
</feature>
<dbReference type="GO" id="GO:0005524">
    <property type="term" value="F:ATP binding"/>
    <property type="evidence" value="ECO:0007669"/>
    <property type="project" value="UniProtKB-KW"/>
</dbReference>
<dbReference type="InterPro" id="IPR038557">
    <property type="entry name" value="RLR_C_sf"/>
</dbReference>
<dbReference type="PANTHER" id="PTHR14074:SF16">
    <property type="entry name" value="ANTIVIRAL INNATE IMMUNE RESPONSE RECEPTOR RIG-I"/>
    <property type="match status" value="1"/>
</dbReference>
<name>A0AAV4GLY5_9GAST</name>
<evidence type="ECO:0000256" key="1">
    <source>
        <dbReference type="ARBA" id="ARBA00022741"/>
    </source>
</evidence>
<feature type="coiled-coil region" evidence="3">
    <location>
        <begin position="329"/>
        <end position="356"/>
    </location>
</feature>
<keyword evidence="7" id="KW-0378">Hydrolase</keyword>
<evidence type="ECO:0000256" key="2">
    <source>
        <dbReference type="ARBA" id="ARBA00022840"/>
    </source>
</evidence>
<dbReference type="InterPro" id="IPR027417">
    <property type="entry name" value="P-loop_NTPase"/>
</dbReference>
<evidence type="ECO:0000259" key="6">
    <source>
        <dbReference type="PROSITE" id="PS51194"/>
    </source>
</evidence>
<dbReference type="PROSITE" id="PS51192">
    <property type="entry name" value="HELICASE_ATP_BIND_1"/>
    <property type="match status" value="1"/>
</dbReference>
<dbReference type="Pfam" id="PF00270">
    <property type="entry name" value="DEAD"/>
    <property type="match status" value="1"/>
</dbReference>
<feature type="region of interest" description="Disordered" evidence="4">
    <location>
        <begin position="1"/>
        <end position="24"/>
    </location>
</feature>
<dbReference type="SMART" id="SM00490">
    <property type="entry name" value="HELICc"/>
    <property type="match status" value="1"/>
</dbReference>
<dbReference type="SUPFAM" id="SSF52540">
    <property type="entry name" value="P-loop containing nucleoside triphosphate hydrolases"/>
    <property type="match status" value="1"/>
</dbReference>
<feature type="compositionally biased region" description="Polar residues" evidence="4">
    <location>
        <begin position="732"/>
        <end position="744"/>
    </location>
</feature>
<feature type="domain" description="Helicase ATP-binding" evidence="5">
    <location>
        <begin position="104"/>
        <end position="287"/>
    </location>
</feature>
<feature type="coiled-coil region" evidence="3">
    <location>
        <begin position="457"/>
        <end position="495"/>
    </location>
</feature>
<dbReference type="Gene3D" id="2.170.150.30">
    <property type="entry name" value="RIG-I-like receptor, C-terminal regulatory domain"/>
    <property type="match status" value="1"/>
</dbReference>
<dbReference type="PROSITE" id="PS51194">
    <property type="entry name" value="HELICASE_CTER"/>
    <property type="match status" value="1"/>
</dbReference>
<keyword evidence="8" id="KW-1185">Reference proteome</keyword>
<dbReference type="InterPro" id="IPR014001">
    <property type="entry name" value="Helicase_ATP-bd"/>
</dbReference>
<dbReference type="Gene3D" id="3.40.50.300">
    <property type="entry name" value="P-loop containing nucleotide triphosphate hydrolases"/>
    <property type="match status" value="2"/>
</dbReference>
<feature type="domain" description="Helicase C-terminal" evidence="6">
    <location>
        <begin position="477"/>
        <end position="647"/>
    </location>
</feature>
<dbReference type="Proteomes" id="UP000762676">
    <property type="component" value="Unassembled WGS sequence"/>
</dbReference>
<feature type="compositionally biased region" description="Polar residues" evidence="4">
    <location>
        <begin position="784"/>
        <end position="811"/>
    </location>
</feature>
<accession>A0AAV4GLY5</accession>
<dbReference type="InterPro" id="IPR011545">
    <property type="entry name" value="DEAD/DEAH_box_helicase_dom"/>
</dbReference>
<sequence length="940" mass="106062">MSIYSLKSPEQEKDKGCSSAQHSAVMTQSVTDDFRTKALNCLEDGSAMSSKFSSELEEYYNELKIKEQKHMANFSDESSDSDDEDDDLQETVDLSLRKYQEELSQNALAGKNTIICAPTGSGKTRVATYVILEHLKKKEDGRLKKKIAFLARTVPLVMQQFKSLKKYLPSKYQDKMESVTGDSEYSMSLHKLLDEYDVFVMTPRILENHVQGEKPLIPGGLAAFSLLVFDECHHTREGEAYNTLMLSYLNTKKESPHDLPQIVGLTASIGIEKAKDVEEAEENILKICSNLDAVSISTVKENEKEMRDLVPVPKDEKHKLKERPPDETVQKIEEIIKKLEKNAAHHINEVKNEELENLIKKIPQDRKSQQYGQWVVTVEKKAMAIARQPQNETNSSIHSIQAIAEHLKAYNVALELYDLVSWRYVLEFLQKRFSHFQERRSSLTRAEGTFYSFFHELERLERDTKKSNKNLKLLKRVIKENLESLDEEEAQHKHRKVSKGIIFVRTRFIAYALTSWMERNNDGHLKGLGTSVFTGTEASEDEGGMTSTQQEEIIERFQCGDLRLLVATSVAEEGLDIPECNLVIKYNHVGNEVTTVQMRGRSRSKGGKSVLLAFDSIYLKEFINQHDAEMMEKAIRNVSAMKEDDIRKNNDKNQEKILKEVEIEKIVKQNAKGDLEDIDFKLVCKKCRHNVINSQDIKLIDDSHHIVVNRPDDNLWHGFLQIYLPDQKADSNDISTGTESIMSESKTETDLGETDLRKPQILEIQQVPPDAKIQAYYPQKESEASGNQRTSTSQEGSITQAKTVAESSQPTARLITAVKDSGFPSASENINPASGESTTHPKVAPANSGTPTQQENNEVVAARTENLPDLIDQILAVAQHDHHLTEALPPSFIAFHALSEHLSQISSFIPPPKLAPVAIETPESSIPPAQFSPESSEDES</sequence>
<feature type="compositionally biased region" description="Basic and acidic residues" evidence="4">
    <location>
        <begin position="745"/>
        <end position="756"/>
    </location>
</feature>
<keyword evidence="2" id="KW-0067">ATP-binding</keyword>
<dbReference type="Pfam" id="PF18119">
    <property type="entry name" value="RIG-I_C"/>
    <property type="match status" value="1"/>
</dbReference>
<dbReference type="SMART" id="SM00487">
    <property type="entry name" value="DEXDc"/>
    <property type="match status" value="1"/>
</dbReference>
<evidence type="ECO:0000256" key="4">
    <source>
        <dbReference type="SAM" id="MobiDB-lite"/>
    </source>
</evidence>
<protein>
    <submittedName>
        <fullName evidence="7">Interferon-induced helicase C domain-containing protein 1</fullName>
    </submittedName>
</protein>
<reference evidence="7 8" key="1">
    <citation type="journal article" date="2021" name="Elife">
        <title>Chloroplast acquisition without the gene transfer in kleptoplastic sea slugs, Plakobranchus ocellatus.</title>
        <authorList>
            <person name="Maeda T."/>
            <person name="Takahashi S."/>
            <person name="Yoshida T."/>
            <person name="Shimamura S."/>
            <person name="Takaki Y."/>
            <person name="Nagai Y."/>
            <person name="Toyoda A."/>
            <person name="Suzuki Y."/>
            <person name="Arimoto A."/>
            <person name="Ishii H."/>
            <person name="Satoh N."/>
            <person name="Nishiyama T."/>
            <person name="Hasebe M."/>
            <person name="Maruyama T."/>
            <person name="Minagawa J."/>
            <person name="Obokata J."/>
            <person name="Shigenobu S."/>
        </authorList>
    </citation>
    <scope>NUCLEOTIDE SEQUENCE [LARGE SCALE GENOMIC DNA]</scope>
</reference>
<dbReference type="GO" id="GO:0005737">
    <property type="term" value="C:cytoplasm"/>
    <property type="evidence" value="ECO:0007669"/>
    <property type="project" value="TreeGrafter"/>
</dbReference>
<evidence type="ECO:0000313" key="7">
    <source>
        <dbReference type="EMBL" id="GFR86782.1"/>
    </source>
</evidence>
<evidence type="ECO:0000313" key="8">
    <source>
        <dbReference type="Proteomes" id="UP000762676"/>
    </source>
</evidence>
<dbReference type="InterPro" id="IPR041204">
    <property type="entry name" value="RIG-I-like_C"/>
</dbReference>
<dbReference type="AlphaFoldDB" id="A0AAV4GLY5"/>
<keyword evidence="1" id="KW-0547">Nucleotide-binding</keyword>
<keyword evidence="7" id="KW-0347">Helicase</keyword>
<dbReference type="InterPro" id="IPR051363">
    <property type="entry name" value="RLR_Helicase"/>
</dbReference>